<dbReference type="PANTHER" id="PTHR21503:SF8">
    <property type="entry name" value="F-BOX ASSOCIATED DOMAIN-CONTAINING PROTEIN-RELATED"/>
    <property type="match status" value="1"/>
</dbReference>
<dbReference type="Proteomes" id="UP000095282">
    <property type="component" value="Unplaced"/>
</dbReference>
<dbReference type="InterPro" id="IPR001810">
    <property type="entry name" value="F-box_dom"/>
</dbReference>
<dbReference type="PROSITE" id="PS50181">
    <property type="entry name" value="FBOX"/>
    <property type="match status" value="1"/>
</dbReference>
<evidence type="ECO:0000313" key="2">
    <source>
        <dbReference type="Proteomes" id="UP000095282"/>
    </source>
</evidence>
<dbReference type="Pfam" id="PF00646">
    <property type="entry name" value="F-box"/>
    <property type="match status" value="1"/>
</dbReference>
<dbReference type="WBParaSite" id="Csp11.Scaffold629.g13960.t1">
    <property type="protein sequence ID" value="Csp11.Scaffold629.g13960.t1"/>
    <property type="gene ID" value="Csp11.Scaffold629.g13960"/>
</dbReference>
<name>A0A1I7U1P7_9PELO</name>
<dbReference type="AlphaFoldDB" id="A0A1I7U1P7"/>
<evidence type="ECO:0000313" key="3">
    <source>
        <dbReference type="WBParaSite" id="Csp11.Scaffold629.g13960.t1"/>
    </source>
</evidence>
<protein>
    <submittedName>
        <fullName evidence="3">F-box domain-containing protein</fullName>
    </submittedName>
</protein>
<organism evidence="2 3">
    <name type="scientific">Caenorhabditis tropicalis</name>
    <dbReference type="NCBI Taxonomy" id="1561998"/>
    <lineage>
        <taxon>Eukaryota</taxon>
        <taxon>Metazoa</taxon>
        <taxon>Ecdysozoa</taxon>
        <taxon>Nematoda</taxon>
        <taxon>Chromadorea</taxon>
        <taxon>Rhabditida</taxon>
        <taxon>Rhabditina</taxon>
        <taxon>Rhabditomorpha</taxon>
        <taxon>Rhabditoidea</taxon>
        <taxon>Rhabditidae</taxon>
        <taxon>Peloderinae</taxon>
        <taxon>Caenorhabditis</taxon>
    </lineage>
</organism>
<sequence length="362" mass="42285">MIKLLPLPFLARERIFKEMEISELLLLSFISKRTRNAIRQSRLKSMETCFKLGNDDGTDSLAYGIFYVGELGTHAIKWRIGEDSEDVKWEKVNINGHPSECSFDFSDGIPKLLIKDLIRTDFPFVIHNYFCNLFRLSTEIRVSAHFDTMKEFPNIRNVHSLYIEPRIGEAGCMAKLNTLLSSIEISDHLEIYPPCQGRLSDDVRIWRIKRLSIVPVAWFFTGENFLNFEGENLFVSCPDISSEDIRTFIREWIEGEKFVRVESILISGYRRPPGNEDLTTAQLLEGFESKRFDPERRPVVFKYPDSMKRQCEEDCMEFHDDLDIERKTDGRLATVESIESAFVFIVWPEEIIRNYRHNIDVN</sequence>
<reference evidence="3" key="1">
    <citation type="submission" date="2016-11" db="UniProtKB">
        <authorList>
            <consortium name="WormBaseParasite"/>
        </authorList>
    </citation>
    <scope>IDENTIFICATION</scope>
</reference>
<proteinExistence type="predicted"/>
<dbReference type="eggNOG" id="ENOG502T9TB">
    <property type="taxonomic scope" value="Eukaryota"/>
</dbReference>
<dbReference type="PANTHER" id="PTHR21503">
    <property type="entry name" value="F-BOX-CONTAINING HYPOTHETICAL PROTEIN C.ELEGANS"/>
    <property type="match status" value="1"/>
</dbReference>
<accession>A0A1I7U1P7</accession>
<feature type="domain" description="F-box" evidence="1">
    <location>
        <begin position="1"/>
        <end position="46"/>
    </location>
</feature>
<evidence type="ECO:0000259" key="1">
    <source>
        <dbReference type="PROSITE" id="PS50181"/>
    </source>
</evidence>
<keyword evidence="2" id="KW-1185">Reference proteome</keyword>